<keyword evidence="4" id="KW-1185">Reference proteome</keyword>
<organism evidence="4 5">
    <name type="scientific">Sipha flava</name>
    <name type="common">yellow sugarcane aphid</name>
    <dbReference type="NCBI Taxonomy" id="143950"/>
    <lineage>
        <taxon>Eukaryota</taxon>
        <taxon>Metazoa</taxon>
        <taxon>Ecdysozoa</taxon>
        <taxon>Arthropoda</taxon>
        <taxon>Hexapoda</taxon>
        <taxon>Insecta</taxon>
        <taxon>Pterygota</taxon>
        <taxon>Neoptera</taxon>
        <taxon>Paraneoptera</taxon>
        <taxon>Hemiptera</taxon>
        <taxon>Sternorrhyncha</taxon>
        <taxon>Aphidomorpha</taxon>
        <taxon>Aphidoidea</taxon>
        <taxon>Aphididae</taxon>
        <taxon>Sipha</taxon>
    </lineage>
</organism>
<dbReference type="PANTHER" id="PTHR22909">
    <property type="entry name" value="GOLGI INTEGRAL MEMBRANE PROTEIN 4"/>
    <property type="match status" value="1"/>
</dbReference>
<proteinExistence type="predicted"/>
<dbReference type="Proteomes" id="UP000694846">
    <property type="component" value="Unplaced"/>
</dbReference>
<dbReference type="InterPro" id="IPR042336">
    <property type="entry name" value="GOLIM4"/>
</dbReference>
<feature type="compositionally biased region" description="Polar residues" evidence="2">
    <location>
        <begin position="252"/>
        <end position="262"/>
    </location>
</feature>
<feature type="compositionally biased region" description="Acidic residues" evidence="2">
    <location>
        <begin position="335"/>
        <end position="346"/>
    </location>
</feature>
<keyword evidence="1" id="KW-0175">Coiled coil</keyword>
<feature type="region of interest" description="Disordered" evidence="2">
    <location>
        <begin position="296"/>
        <end position="358"/>
    </location>
</feature>
<dbReference type="GeneID" id="112693640"/>
<name>A0A8B8GMV3_9HEMI</name>
<evidence type="ECO:0000256" key="2">
    <source>
        <dbReference type="SAM" id="MobiDB-lite"/>
    </source>
</evidence>
<reference evidence="5" key="1">
    <citation type="submission" date="2025-08" db="UniProtKB">
        <authorList>
            <consortium name="RefSeq"/>
        </authorList>
    </citation>
    <scope>IDENTIFICATION</scope>
    <source>
        <tissue evidence="5">Whole body</tissue>
    </source>
</reference>
<feature type="compositionally biased region" description="Polar residues" evidence="2">
    <location>
        <begin position="226"/>
        <end position="244"/>
    </location>
</feature>
<protein>
    <submittedName>
        <fullName evidence="5">Golgi integral membrane protein 4-like isoform X1</fullName>
    </submittedName>
</protein>
<accession>A0A8B8GMV3</accession>
<evidence type="ECO:0000256" key="1">
    <source>
        <dbReference type="SAM" id="Coils"/>
    </source>
</evidence>
<keyword evidence="3" id="KW-1133">Transmembrane helix</keyword>
<feature type="region of interest" description="Disordered" evidence="2">
    <location>
        <begin position="226"/>
        <end position="262"/>
    </location>
</feature>
<evidence type="ECO:0000313" key="4">
    <source>
        <dbReference type="Proteomes" id="UP000694846"/>
    </source>
</evidence>
<dbReference type="GO" id="GO:0000139">
    <property type="term" value="C:Golgi membrane"/>
    <property type="evidence" value="ECO:0007669"/>
    <property type="project" value="InterPro"/>
</dbReference>
<dbReference type="AlphaFoldDB" id="A0A8B8GMV3"/>
<dbReference type="RefSeq" id="XP_025424589.1">
    <property type="nucleotide sequence ID" value="XM_025568804.1"/>
</dbReference>
<feature type="compositionally biased region" description="Basic and acidic residues" evidence="2">
    <location>
        <begin position="347"/>
        <end position="358"/>
    </location>
</feature>
<keyword evidence="3" id="KW-0812">Transmembrane</keyword>
<sequence>MSARMVSRGGKTRFFGFVCMVLVFSAILYVFHETQVELDNVRHSSSSCSHQLESISSQLQVIVEHKLKLERSLEDEKQEHLKTKDELNAIIQDEKQLRDKQNVDSMNRYNEIERNHEVLQEEEKKIRRELETLKLNYIGEKKKSAQLAFELDNVKMQLQNFINEKVKLKSEKENIENYQNNNLLNSKEISDTKYVQKSIDNSNVTKLKSGSVTPAINPQAIDDATAKSSTPMISSKVMSDNKTQLNEKDNANPINQPSIDPSSINLSNIAMVSQNENNLAQESQVNENEIMKAMAAPPQEEILQKEQPNNNEEDKLPKPKNNSYDDEAEQFKEDGELEKDDEDMNDFDAREESQPVRQ</sequence>
<gene>
    <name evidence="5" type="primary">LOC112693640</name>
</gene>
<dbReference type="OrthoDB" id="6288648at2759"/>
<keyword evidence="3" id="KW-0472">Membrane</keyword>
<evidence type="ECO:0000313" key="5">
    <source>
        <dbReference type="RefSeq" id="XP_025424589.1"/>
    </source>
</evidence>
<evidence type="ECO:0000256" key="3">
    <source>
        <dbReference type="SAM" id="Phobius"/>
    </source>
</evidence>
<feature type="coiled-coil region" evidence="1">
    <location>
        <begin position="66"/>
        <end position="181"/>
    </location>
</feature>
<dbReference type="PANTHER" id="PTHR22909:SF24">
    <property type="entry name" value="GOLGI INTEGRAL MEMBRANE PROTEIN 4-RELATED"/>
    <property type="match status" value="1"/>
</dbReference>
<feature type="transmembrane region" description="Helical" evidence="3">
    <location>
        <begin position="12"/>
        <end position="31"/>
    </location>
</feature>